<evidence type="ECO:0000313" key="1">
    <source>
        <dbReference type="EMBL" id="BAL95360.1"/>
    </source>
</evidence>
<keyword evidence="2" id="KW-1185">Reference proteome</keyword>
<proteinExistence type="predicted"/>
<dbReference type="HOGENOM" id="CLU_3239125_0_0_4"/>
<dbReference type="KEGG" id="rge:RGE_20190"/>
<sequence>MTDSRAQDATGLATGGAADPFEIKALRAADAVVGARAGAQPVA</sequence>
<evidence type="ECO:0000313" key="2">
    <source>
        <dbReference type="Proteomes" id="UP000007883"/>
    </source>
</evidence>
<dbReference type="AlphaFoldDB" id="I0HQS3"/>
<dbReference type="EMBL" id="AP012320">
    <property type="protein sequence ID" value="BAL95360.1"/>
    <property type="molecule type" value="Genomic_DNA"/>
</dbReference>
<gene>
    <name evidence="1" type="ordered locus">RGE_20190</name>
</gene>
<reference evidence="1 2" key="1">
    <citation type="journal article" date="2012" name="J. Bacteriol.">
        <title>Complete genome sequence of phototrophic betaproteobacterium Rubrivivax gelatinosus IL144.</title>
        <authorList>
            <person name="Nagashima S."/>
            <person name="Kamimura A."/>
            <person name="Shimizu T."/>
            <person name="Nakamura-isaki S."/>
            <person name="Aono E."/>
            <person name="Sakamoto K."/>
            <person name="Ichikawa N."/>
            <person name="Nakazawa H."/>
            <person name="Sekine M."/>
            <person name="Yamazaki S."/>
            <person name="Fujita N."/>
            <person name="Shimada K."/>
            <person name="Hanada S."/>
            <person name="Nagashima K.V.P."/>
        </authorList>
    </citation>
    <scope>NUCLEOTIDE SEQUENCE [LARGE SCALE GENOMIC DNA]</scope>
    <source>
        <strain evidence="2">NBRC 100245 / IL144</strain>
    </source>
</reference>
<organism evidence="1 2">
    <name type="scientific">Rubrivivax gelatinosus (strain NBRC 100245 / IL144)</name>
    <dbReference type="NCBI Taxonomy" id="983917"/>
    <lineage>
        <taxon>Bacteria</taxon>
        <taxon>Pseudomonadati</taxon>
        <taxon>Pseudomonadota</taxon>
        <taxon>Betaproteobacteria</taxon>
        <taxon>Burkholderiales</taxon>
        <taxon>Sphaerotilaceae</taxon>
        <taxon>Rubrivivax</taxon>
    </lineage>
</organism>
<accession>I0HQS3</accession>
<protein>
    <submittedName>
        <fullName evidence="1">Uncharacterized protein</fullName>
    </submittedName>
</protein>
<name>I0HQS3_RUBGI</name>
<dbReference type="Proteomes" id="UP000007883">
    <property type="component" value="Chromosome"/>
</dbReference>